<dbReference type="InterPro" id="IPR036844">
    <property type="entry name" value="Hint_dom_sf"/>
</dbReference>
<proteinExistence type="predicted"/>
<reference evidence="3 4" key="1">
    <citation type="submission" date="2021-12" db="EMBL/GenBank/DDBJ databases">
        <title>Genome sequencing of bacteria with rrn-lacking chromosome and rrn-plasmid.</title>
        <authorList>
            <person name="Anda M."/>
            <person name="Iwasaki W."/>
        </authorList>
    </citation>
    <scope>NUCLEOTIDE SEQUENCE [LARGE SCALE GENOMIC DNA]</scope>
    <source>
        <strain evidence="3 4">NBRC 101262</strain>
    </source>
</reference>
<accession>A0ABN6LE20</accession>
<evidence type="ECO:0008006" key="5">
    <source>
        <dbReference type="Google" id="ProtNLM"/>
    </source>
</evidence>
<dbReference type="SMART" id="SM00536">
    <property type="entry name" value="AXH"/>
    <property type="match status" value="1"/>
</dbReference>
<dbReference type="InterPro" id="IPR003652">
    <property type="entry name" value="Ataxin_AXH_dom"/>
</dbReference>
<dbReference type="SMART" id="SM00306">
    <property type="entry name" value="HintN"/>
    <property type="match status" value="1"/>
</dbReference>
<dbReference type="InterPro" id="IPR003587">
    <property type="entry name" value="Hint_dom_N"/>
</dbReference>
<dbReference type="EMBL" id="AP025292">
    <property type="protein sequence ID" value="BDC99576.1"/>
    <property type="molecule type" value="Genomic_DNA"/>
</dbReference>
<dbReference type="InterPro" id="IPR057561">
    <property type="entry name" value="NADase_transloc"/>
</dbReference>
<dbReference type="NCBIfam" id="NF047619">
    <property type="entry name" value="NADase_discoid"/>
    <property type="match status" value="1"/>
</dbReference>
<sequence>MERQGMPWRIFVLKKPISEMMKQFSIVAFIFLSISALSQEIQELSPLEISPIELNEEGEKEYALKEKIYKRITEGLVKGEKFENFSEAEQYVVRNYEEARDGYWDVLAGCSWYCGAQGPKKITGSSFLKSQSEINYEPSNAHDLNYKNAWVEGVDGYGVGEYLEYTFDATSPRINKIIVVNGYVKSEMAWENNSRVKKLKVYLDDEPYAILNLQDVRGEQTFAVDPIGNSGREDWGALEKKPDWKLKFEIMEVYKGLKYDDVAISEIYFDGLDVHCFAKGTKIQITEHSTKNIEALKVGDLVQYMDSEERKLKSAKVLQLEKVRHCGLVTYQFESGLTVTATKDHPFKVRGKGWASLNPYQSKQYKGFEYIDQIAVGDEFISSYGTQKLVKIQYLEGQQETYTISKLSDGDNFIANGLIVGVEELDHSGLSTK</sequence>
<dbReference type="Gene3D" id="2.170.16.10">
    <property type="entry name" value="Hedgehog/Intein (Hint) domain"/>
    <property type="match status" value="1"/>
</dbReference>
<evidence type="ECO:0000313" key="4">
    <source>
        <dbReference type="Proteomes" id="UP001354989"/>
    </source>
</evidence>
<name>A0ABN6LE20_9BACT</name>
<protein>
    <recommendedName>
        <fullName evidence="5">Hint domain-containing protein</fullName>
    </recommendedName>
</protein>
<dbReference type="Proteomes" id="UP001354989">
    <property type="component" value="Chromosome"/>
</dbReference>
<evidence type="ECO:0000259" key="1">
    <source>
        <dbReference type="SMART" id="SM00306"/>
    </source>
</evidence>
<feature type="domain" description="AXH" evidence="2">
    <location>
        <begin position="275"/>
        <end position="388"/>
    </location>
</feature>
<evidence type="ECO:0000259" key="2">
    <source>
        <dbReference type="SMART" id="SM00536"/>
    </source>
</evidence>
<keyword evidence="4" id="KW-1185">Reference proteome</keyword>
<gene>
    <name evidence="3" type="ORF">PEPS_18570</name>
</gene>
<dbReference type="InterPro" id="IPR006141">
    <property type="entry name" value="Intein_N"/>
</dbReference>
<dbReference type="RefSeq" id="WP_338396884.1">
    <property type="nucleotide sequence ID" value="NZ_AP025292.1"/>
</dbReference>
<organism evidence="3 4">
    <name type="scientific">Persicobacter psychrovividus</name>
    <dbReference type="NCBI Taxonomy" id="387638"/>
    <lineage>
        <taxon>Bacteria</taxon>
        <taxon>Pseudomonadati</taxon>
        <taxon>Bacteroidota</taxon>
        <taxon>Cytophagia</taxon>
        <taxon>Cytophagales</taxon>
        <taxon>Persicobacteraceae</taxon>
        <taxon>Persicobacter</taxon>
    </lineage>
</organism>
<dbReference type="Pfam" id="PF08517">
    <property type="entry name" value="AXH"/>
    <property type="match status" value="1"/>
</dbReference>
<evidence type="ECO:0000313" key="3">
    <source>
        <dbReference type="EMBL" id="BDC99576.1"/>
    </source>
</evidence>
<feature type="domain" description="Hint" evidence="1">
    <location>
        <begin position="274"/>
        <end position="384"/>
    </location>
</feature>
<dbReference type="CDD" id="cd00081">
    <property type="entry name" value="Hint"/>
    <property type="match status" value="1"/>
</dbReference>
<dbReference type="SUPFAM" id="SSF51294">
    <property type="entry name" value="Hedgehog/intein (Hint) domain"/>
    <property type="match status" value="1"/>
</dbReference>
<dbReference type="PROSITE" id="PS50817">
    <property type="entry name" value="INTEIN_N_TER"/>
    <property type="match status" value="1"/>
</dbReference>
<dbReference type="Pfam" id="PF25302">
    <property type="entry name" value="NADase_transloc"/>
    <property type="match status" value="1"/>
</dbReference>